<proteinExistence type="predicted"/>
<evidence type="ECO:0000313" key="2">
    <source>
        <dbReference type="EMBL" id="KTG10160.1"/>
    </source>
</evidence>
<gene>
    <name evidence="2" type="ORF">AUR64_11240</name>
</gene>
<evidence type="ECO:0000256" key="1">
    <source>
        <dbReference type="SAM" id="Phobius"/>
    </source>
</evidence>
<comment type="caution">
    <text evidence="2">The sequence shown here is derived from an EMBL/GenBank/DDBJ whole genome shotgun (WGS) entry which is preliminary data.</text>
</comment>
<organism evidence="2 3">
    <name type="scientific">Haloprofundus marisrubri</name>
    <dbReference type="NCBI Taxonomy" id="1514971"/>
    <lineage>
        <taxon>Archaea</taxon>
        <taxon>Methanobacteriati</taxon>
        <taxon>Methanobacteriota</taxon>
        <taxon>Stenosarchaea group</taxon>
        <taxon>Halobacteria</taxon>
        <taxon>Halobacteriales</taxon>
        <taxon>Haloferacaceae</taxon>
        <taxon>Haloprofundus</taxon>
    </lineage>
</organism>
<dbReference type="AlphaFoldDB" id="A0A0W1RA66"/>
<keyword evidence="1" id="KW-0472">Membrane</keyword>
<feature type="transmembrane region" description="Helical" evidence="1">
    <location>
        <begin position="20"/>
        <end position="40"/>
    </location>
</feature>
<sequence>MSMGSSPQVEEVLEALGPIVQGVAFWSAVVIPMVLIGMIATKPGLQGERGTWFLVLLALNVVALVVGHRHNR</sequence>
<keyword evidence="3" id="KW-1185">Reference proteome</keyword>
<dbReference type="InterPro" id="IPR058341">
    <property type="entry name" value="DUF8028"/>
</dbReference>
<dbReference type="OrthoDB" id="379691at2157"/>
<accession>A0A0W1RA66</accession>
<dbReference type="RefSeq" id="WP_058581515.1">
    <property type="nucleotide sequence ID" value="NZ_LOPU01000018.1"/>
</dbReference>
<dbReference type="EMBL" id="LOPU01000018">
    <property type="protein sequence ID" value="KTG10160.1"/>
    <property type="molecule type" value="Genomic_DNA"/>
</dbReference>
<dbReference type="Proteomes" id="UP000054387">
    <property type="component" value="Unassembled WGS sequence"/>
</dbReference>
<reference evidence="2 3" key="1">
    <citation type="submission" date="2015-12" db="EMBL/GenBank/DDBJ databases">
        <title>Haloprofundus marisrubri gen. nov., sp. nov., an extremely halophilic archaeon isolated from the Discovery deep brine-seawater interface in the Red Sea.</title>
        <authorList>
            <person name="Zhang G."/>
            <person name="Stingl U."/>
            <person name="Rashid M."/>
        </authorList>
    </citation>
    <scope>NUCLEOTIDE SEQUENCE [LARGE SCALE GENOMIC DNA]</scope>
    <source>
        <strain evidence="2 3">SB9</strain>
    </source>
</reference>
<name>A0A0W1RA66_9EURY</name>
<feature type="transmembrane region" description="Helical" evidence="1">
    <location>
        <begin position="52"/>
        <end position="70"/>
    </location>
</feature>
<keyword evidence="1" id="KW-1133">Transmembrane helix</keyword>
<dbReference type="Pfam" id="PF26071">
    <property type="entry name" value="DUF8028"/>
    <property type="match status" value="1"/>
</dbReference>
<keyword evidence="1" id="KW-0812">Transmembrane</keyword>
<evidence type="ECO:0000313" key="3">
    <source>
        <dbReference type="Proteomes" id="UP000054387"/>
    </source>
</evidence>
<protein>
    <submittedName>
        <fullName evidence="2">Uncharacterized protein</fullName>
    </submittedName>
</protein>